<keyword evidence="1" id="KW-1133">Transmembrane helix</keyword>
<proteinExistence type="predicted"/>
<feature type="transmembrane region" description="Helical" evidence="1">
    <location>
        <begin position="5"/>
        <end position="23"/>
    </location>
</feature>
<evidence type="ECO:0000313" key="2">
    <source>
        <dbReference type="EMBL" id="SVD65435.1"/>
    </source>
</evidence>
<keyword evidence="1" id="KW-0812">Transmembrane</keyword>
<accession>A0A382X4B0</accession>
<sequence length="77" mass="8970">MMKKVVYGLIIFLAVIHQDFWWWDNKTLVFGFMPLGLFYHALFSCMAAGVWALAIKWAWPSDIEEWAEADDEQGGEQ</sequence>
<reference evidence="2" key="1">
    <citation type="submission" date="2018-05" db="EMBL/GenBank/DDBJ databases">
        <authorList>
            <person name="Lanie J.A."/>
            <person name="Ng W.-L."/>
            <person name="Kazmierczak K.M."/>
            <person name="Andrzejewski T.M."/>
            <person name="Davidsen T.M."/>
            <person name="Wayne K.J."/>
            <person name="Tettelin H."/>
            <person name="Glass J.I."/>
            <person name="Rusch D."/>
            <person name="Podicherti R."/>
            <person name="Tsui H.-C.T."/>
            <person name="Winkler M.E."/>
        </authorList>
    </citation>
    <scope>NUCLEOTIDE SEQUENCE</scope>
</reference>
<feature type="transmembrane region" description="Helical" evidence="1">
    <location>
        <begin position="29"/>
        <end position="54"/>
    </location>
</feature>
<protein>
    <recommendedName>
        <fullName evidence="3">DUF3311 domain-containing protein</fullName>
    </recommendedName>
</protein>
<dbReference type="AlphaFoldDB" id="A0A382X4B0"/>
<gene>
    <name evidence="2" type="ORF">METZ01_LOCUS418289</name>
</gene>
<evidence type="ECO:0008006" key="3">
    <source>
        <dbReference type="Google" id="ProtNLM"/>
    </source>
</evidence>
<keyword evidence="1" id="KW-0472">Membrane</keyword>
<dbReference type="InterPro" id="IPR021741">
    <property type="entry name" value="DUF3311"/>
</dbReference>
<name>A0A382X4B0_9ZZZZ</name>
<evidence type="ECO:0000256" key="1">
    <source>
        <dbReference type="SAM" id="Phobius"/>
    </source>
</evidence>
<dbReference type="EMBL" id="UINC01164533">
    <property type="protein sequence ID" value="SVD65435.1"/>
    <property type="molecule type" value="Genomic_DNA"/>
</dbReference>
<dbReference type="Pfam" id="PF11755">
    <property type="entry name" value="DUF3311"/>
    <property type="match status" value="1"/>
</dbReference>
<organism evidence="2">
    <name type="scientific">marine metagenome</name>
    <dbReference type="NCBI Taxonomy" id="408172"/>
    <lineage>
        <taxon>unclassified sequences</taxon>
        <taxon>metagenomes</taxon>
        <taxon>ecological metagenomes</taxon>
    </lineage>
</organism>